<dbReference type="SUPFAM" id="SSF55846">
    <property type="entry name" value="N-acetylmuramoyl-L-alanine amidase-like"/>
    <property type="match status" value="1"/>
</dbReference>
<evidence type="ECO:0000313" key="9">
    <source>
        <dbReference type="Proteomes" id="UP001152799"/>
    </source>
</evidence>
<proteinExistence type="inferred from homology"/>
<dbReference type="EMBL" id="OU892282">
    <property type="protein sequence ID" value="CAG9770627.1"/>
    <property type="molecule type" value="Genomic_DNA"/>
</dbReference>
<dbReference type="InterPro" id="IPR036505">
    <property type="entry name" value="Amidase/PGRP_sf"/>
</dbReference>
<sequence>MTLVASHPTVSINHPTCVDDNESECSSDNENYVIQPQEPPYSFANALVQALGHPDGDAIPQIGKIQVENSSDVHFGDKNFYQGPVTIRQIVYSNGDTNLKADKNDKTEVNLGYDISDGDNFEASERKDNINNSGAGSVPDRKCDASSFRKGISWLKDSKYRSIQIGAALGLATVLLIVLAIVLLLHTHPGNFQKKNNNEPDVIRPIGYDPDITDVSQIKNRLRMISRAEWLAQPPTNDTTPLVTPVQYVIIHHTATENCSSQSQCVFYVRQIQTYHIESRGWYDIGYNFLVGGDGAAYEGRGWIVEGAHTLGWNSKSIGIAFVGTFLSKVPPDIQILTCKRVIERGVELGYIRKDYKLLGARQLFATESPGIALLENLKTWDHWVKEP</sequence>
<reference evidence="8" key="1">
    <citation type="submission" date="2022-01" db="EMBL/GenBank/DDBJ databases">
        <authorList>
            <person name="King R."/>
        </authorList>
    </citation>
    <scope>NUCLEOTIDE SEQUENCE</scope>
</reference>
<accession>A0A9N9MTG6</accession>
<keyword evidence="3" id="KW-0391">Immunity</keyword>
<dbReference type="GO" id="GO:0008270">
    <property type="term" value="F:zinc ion binding"/>
    <property type="evidence" value="ECO:0007669"/>
    <property type="project" value="InterPro"/>
</dbReference>
<evidence type="ECO:0000259" key="7">
    <source>
        <dbReference type="SMART" id="SM00701"/>
    </source>
</evidence>
<feature type="transmembrane region" description="Helical" evidence="5">
    <location>
        <begin position="165"/>
        <end position="185"/>
    </location>
</feature>
<keyword evidence="9" id="KW-1185">Reference proteome</keyword>
<dbReference type="GO" id="GO:0008745">
    <property type="term" value="F:N-acetylmuramoyl-L-alanine amidase activity"/>
    <property type="evidence" value="ECO:0007669"/>
    <property type="project" value="InterPro"/>
</dbReference>
<evidence type="ECO:0000256" key="4">
    <source>
        <dbReference type="ARBA" id="ARBA00057187"/>
    </source>
</evidence>
<dbReference type="GO" id="GO:0045087">
    <property type="term" value="P:innate immune response"/>
    <property type="evidence" value="ECO:0007669"/>
    <property type="project" value="UniProtKB-KW"/>
</dbReference>
<gene>
    <name evidence="8" type="ORF">CEUTPL_LOCUS11076</name>
</gene>
<dbReference type="InterPro" id="IPR015510">
    <property type="entry name" value="PGRP"/>
</dbReference>
<dbReference type="SMART" id="SM00644">
    <property type="entry name" value="Ami_2"/>
    <property type="match status" value="1"/>
</dbReference>
<comment type="function">
    <text evidence="4">Peptidoglycan-recognition protein probably involved in innate immunity by binding to peptidoglycans (PGN) of bacteria and activating the prophenoloxidase (proPO) cascade immune response. Binds to 1,3-beta-D-glucan and PGN.</text>
</comment>
<protein>
    <submittedName>
        <fullName evidence="8">Uncharacterized protein</fullName>
    </submittedName>
</protein>
<dbReference type="PANTHER" id="PTHR11022:SF41">
    <property type="entry name" value="PEPTIDOGLYCAN-RECOGNITION PROTEIN LC-RELATED"/>
    <property type="match status" value="1"/>
</dbReference>
<feature type="domain" description="Peptidoglycan recognition protein family" evidence="7">
    <location>
        <begin position="222"/>
        <end position="365"/>
    </location>
</feature>
<dbReference type="GO" id="GO:0009253">
    <property type="term" value="P:peptidoglycan catabolic process"/>
    <property type="evidence" value="ECO:0007669"/>
    <property type="project" value="InterPro"/>
</dbReference>
<keyword evidence="5" id="KW-0812">Transmembrane</keyword>
<evidence type="ECO:0000256" key="3">
    <source>
        <dbReference type="ARBA" id="ARBA00022859"/>
    </source>
</evidence>
<keyword evidence="5" id="KW-1133">Transmembrane helix</keyword>
<evidence type="ECO:0000256" key="2">
    <source>
        <dbReference type="ARBA" id="ARBA00022588"/>
    </source>
</evidence>
<dbReference type="FunFam" id="3.40.80.10:FF:000001">
    <property type="entry name" value="Peptidoglycan recognition protein 1"/>
    <property type="match status" value="1"/>
</dbReference>
<dbReference type="PANTHER" id="PTHR11022">
    <property type="entry name" value="PEPTIDOGLYCAN RECOGNITION PROTEIN"/>
    <property type="match status" value="1"/>
</dbReference>
<evidence type="ECO:0000313" key="8">
    <source>
        <dbReference type="EMBL" id="CAG9770627.1"/>
    </source>
</evidence>
<keyword evidence="2" id="KW-0399">Innate immunity</keyword>
<dbReference type="Pfam" id="PF01510">
    <property type="entry name" value="Amidase_2"/>
    <property type="match status" value="1"/>
</dbReference>
<comment type="similarity">
    <text evidence="1">Belongs to the N-acetylmuramoyl-L-alanine amidase 2 family.</text>
</comment>
<evidence type="ECO:0000259" key="6">
    <source>
        <dbReference type="SMART" id="SM00644"/>
    </source>
</evidence>
<dbReference type="AlphaFoldDB" id="A0A9N9MTG6"/>
<dbReference type="InterPro" id="IPR002502">
    <property type="entry name" value="Amidase_domain"/>
</dbReference>
<dbReference type="OrthoDB" id="10001926at2759"/>
<dbReference type="Gene3D" id="3.40.80.10">
    <property type="entry name" value="Peptidoglycan recognition protein-like"/>
    <property type="match status" value="1"/>
</dbReference>
<organism evidence="8 9">
    <name type="scientific">Ceutorhynchus assimilis</name>
    <name type="common">cabbage seed weevil</name>
    <dbReference type="NCBI Taxonomy" id="467358"/>
    <lineage>
        <taxon>Eukaryota</taxon>
        <taxon>Metazoa</taxon>
        <taxon>Ecdysozoa</taxon>
        <taxon>Arthropoda</taxon>
        <taxon>Hexapoda</taxon>
        <taxon>Insecta</taxon>
        <taxon>Pterygota</taxon>
        <taxon>Neoptera</taxon>
        <taxon>Endopterygota</taxon>
        <taxon>Coleoptera</taxon>
        <taxon>Polyphaga</taxon>
        <taxon>Cucujiformia</taxon>
        <taxon>Curculionidae</taxon>
        <taxon>Ceutorhynchinae</taxon>
        <taxon>Ceutorhynchus</taxon>
    </lineage>
</organism>
<feature type="domain" description="N-acetylmuramoyl-L-alanine amidase" evidence="6">
    <location>
        <begin position="235"/>
        <end position="371"/>
    </location>
</feature>
<dbReference type="InterPro" id="IPR006619">
    <property type="entry name" value="PGRP_domain_met/bac"/>
</dbReference>
<dbReference type="SMART" id="SM00701">
    <property type="entry name" value="PGRP"/>
    <property type="match status" value="1"/>
</dbReference>
<name>A0A9N9MTG6_9CUCU</name>
<dbReference type="CDD" id="cd06583">
    <property type="entry name" value="PGRP"/>
    <property type="match status" value="1"/>
</dbReference>
<evidence type="ECO:0000256" key="1">
    <source>
        <dbReference type="ARBA" id="ARBA00007553"/>
    </source>
</evidence>
<keyword evidence="5" id="KW-0472">Membrane</keyword>
<dbReference type="Proteomes" id="UP001152799">
    <property type="component" value="Chromosome 6"/>
</dbReference>
<evidence type="ECO:0000256" key="5">
    <source>
        <dbReference type="SAM" id="Phobius"/>
    </source>
</evidence>